<organism evidence="1 2">
    <name type="scientific">Xanthomonas boreopolis</name>
    <dbReference type="NCBI Taxonomy" id="86183"/>
    <lineage>
        <taxon>Bacteria</taxon>
        <taxon>Pseudomonadati</taxon>
        <taxon>Pseudomonadota</taxon>
        <taxon>Gammaproteobacteria</taxon>
        <taxon>Lysobacterales</taxon>
        <taxon>Lysobacteraceae</taxon>
        <taxon>Xanthomonas</taxon>
    </lineage>
</organism>
<sequence length="208" mass="23343">MNALVHYSPIDFEMLQIKMDDVARRPKDGRVVISYVGALEPRKNLAFFVEVAKKILDITDKYCFHIYGDAKDQESLHYVESLMQGLDSRTLSRLSFKGYVPVQEAIVETDILICPFNNEPLGRVVPEFLYFGKTVIVTDSGGLKEAGAGYAICYVHNSVSDCVEKVLNCSGPTKNIEIIRRKLTEVFAPQGVVVKDMTVYREIGGVKR</sequence>
<dbReference type="PANTHER" id="PTHR45947">
    <property type="entry name" value="SULFOQUINOVOSYL TRANSFERASE SQD2"/>
    <property type="match status" value="1"/>
</dbReference>
<evidence type="ECO:0008006" key="3">
    <source>
        <dbReference type="Google" id="ProtNLM"/>
    </source>
</evidence>
<accession>A0A919KHB0</accession>
<reference evidence="1" key="2">
    <citation type="submission" date="2020-09" db="EMBL/GenBank/DDBJ databases">
        <authorList>
            <person name="Sun Q."/>
            <person name="Ohkuma M."/>
        </authorList>
    </citation>
    <scope>NUCLEOTIDE SEQUENCE</scope>
    <source>
        <strain evidence="1">JCM 13306</strain>
    </source>
</reference>
<evidence type="ECO:0000313" key="1">
    <source>
        <dbReference type="EMBL" id="GHH51586.1"/>
    </source>
</evidence>
<dbReference type="Proteomes" id="UP000623958">
    <property type="component" value="Unassembled WGS sequence"/>
</dbReference>
<dbReference type="GO" id="GO:0016757">
    <property type="term" value="F:glycosyltransferase activity"/>
    <property type="evidence" value="ECO:0007669"/>
    <property type="project" value="TreeGrafter"/>
</dbReference>
<reference evidence="1" key="1">
    <citation type="journal article" date="2014" name="Int. J. Syst. Evol. Microbiol.">
        <title>Complete genome sequence of Corynebacterium casei LMG S-19264T (=DSM 44701T), isolated from a smear-ripened cheese.</title>
        <authorList>
            <consortium name="US DOE Joint Genome Institute (JGI-PGF)"/>
            <person name="Walter F."/>
            <person name="Albersmeier A."/>
            <person name="Kalinowski J."/>
            <person name="Ruckert C."/>
        </authorList>
    </citation>
    <scope>NUCLEOTIDE SEQUENCE</scope>
    <source>
        <strain evidence="1">JCM 13306</strain>
    </source>
</reference>
<name>A0A919KHB0_9XANT</name>
<evidence type="ECO:0000313" key="2">
    <source>
        <dbReference type="Proteomes" id="UP000623958"/>
    </source>
</evidence>
<dbReference type="PANTHER" id="PTHR45947:SF3">
    <property type="entry name" value="SULFOQUINOVOSYL TRANSFERASE SQD2"/>
    <property type="match status" value="1"/>
</dbReference>
<comment type="caution">
    <text evidence="1">The sequence shown here is derived from an EMBL/GenBank/DDBJ whole genome shotgun (WGS) entry which is preliminary data.</text>
</comment>
<dbReference type="EMBL" id="BNBA01000008">
    <property type="protein sequence ID" value="GHH51586.1"/>
    <property type="molecule type" value="Genomic_DNA"/>
</dbReference>
<protein>
    <recommendedName>
        <fullName evidence="3">Glycosyl transferase family 1 domain-containing protein</fullName>
    </recommendedName>
</protein>
<proteinExistence type="predicted"/>
<dbReference type="Gene3D" id="3.40.50.2000">
    <property type="entry name" value="Glycogen Phosphorylase B"/>
    <property type="match status" value="1"/>
</dbReference>
<dbReference type="Pfam" id="PF13692">
    <property type="entry name" value="Glyco_trans_1_4"/>
    <property type="match status" value="1"/>
</dbReference>
<dbReference type="InterPro" id="IPR050194">
    <property type="entry name" value="Glycosyltransferase_grp1"/>
</dbReference>
<dbReference type="AlphaFoldDB" id="A0A919KHB0"/>
<dbReference type="SUPFAM" id="SSF53756">
    <property type="entry name" value="UDP-Glycosyltransferase/glycogen phosphorylase"/>
    <property type="match status" value="1"/>
</dbReference>
<gene>
    <name evidence="1" type="ORF">GCM10009090_14150</name>
</gene>
<keyword evidence="2" id="KW-1185">Reference proteome</keyword>